<dbReference type="PANTHER" id="PTHR43033:SF1">
    <property type="entry name" value="TRNA(ILE)-LYSIDINE SYNTHASE-RELATED"/>
    <property type="match status" value="1"/>
</dbReference>
<dbReference type="InterPro" id="IPR011063">
    <property type="entry name" value="TilS/TtcA_N"/>
</dbReference>
<dbReference type="GO" id="GO:0005524">
    <property type="term" value="F:ATP binding"/>
    <property type="evidence" value="ECO:0007669"/>
    <property type="project" value="UniProtKB-UniRule"/>
</dbReference>
<comment type="catalytic activity">
    <reaction evidence="7 8">
        <text>cytidine(34) in tRNA(Ile2) + L-lysine + ATP = lysidine(34) in tRNA(Ile2) + AMP + diphosphate + H(+)</text>
        <dbReference type="Rhea" id="RHEA:43744"/>
        <dbReference type="Rhea" id="RHEA-COMP:10625"/>
        <dbReference type="Rhea" id="RHEA-COMP:10670"/>
        <dbReference type="ChEBI" id="CHEBI:15378"/>
        <dbReference type="ChEBI" id="CHEBI:30616"/>
        <dbReference type="ChEBI" id="CHEBI:32551"/>
        <dbReference type="ChEBI" id="CHEBI:33019"/>
        <dbReference type="ChEBI" id="CHEBI:82748"/>
        <dbReference type="ChEBI" id="CHEBI:83665"/>
        <dbReference type="ChEBI" id="CHEBI:456215"/>
        <dbReference type="EC" id="6.3.4.19"/>
    </reaction>
</comment>
<evidence type="ECO:0000256" key="6">
    <source>
        <dbReference type="ARBA" id="ARBA00022840"/>
    </source>
</evidence>
<dbReference type="SUPFAM" id="SSF82829">
    <property type="entry name" value="MesJ substrate recognition domain-like"/>
    <property type="match status" value="1"/>
</dbReference>
<dbReference type="InterPro" id="IPR014729">
    <property type="entry name" value="Rossmann-like_a/b/a_fold"/>
</dbReference>
<comment type="caution">
    <text evidence="12">The sequence shown here is derived from an EMBL/GenBank/DDBJ whole genome shotgun (WGS) entry which is preliminary data.</text>
</comment>
<proteinExistence type="inferred from homology"/>
<evidence type="ECO:0000256" key="2">
    <source>
        <dbReference type="ARBA" id="ARBA00022490"/>
    </source>
</evidence>
<evidence type="ECO:0000256" key="4">
    <source>
        <dbReference type="ARBA" id="ARBA00022694"/>
    </source>
</evidence>
<protein>
    <recommendedName>
        <fullName evidence="8">tRNA(Ile)-lysidine synthase</fullName>
        <ecNumber evidence="8">6.3.4.19</ecNumber>
    </recommendedName>
    <alternativeName>
        <fullName evidence="8">tRNA(Ile)-2-lysyl-cytidine synthase</fullName>
    </alternativeName>
    <alternativeName>
        <fullName evidence="8">tRNA(Ile)-lysidine synthetase</fullName>
    </alternativeName>
</protein>
<dbReference type="Gene3D" id="1.20.59.20">
    <property type="match status" value="1"/>
</dbReference>
<dbReference type="InterPro" id="IPR012795">
    <property type="entry name" value="tRNA_Ile_lys_synt_N"/>
</dbReference>
<keyword evidence="13" id="KW-1185">Reference proteome</keyword>
<dbReference type="InterPro" id="IPR012796">
    <property type="entry name" value="Lysidine-tRNA-synth_C"/>
</dbReference>
<dbReference type="GO" id="GO:0032267">
    <property type="term" value="F:tRNA(Ile)-lysidine synthase activity"/>
    <property type="evidence" value="ECO:0007669"/>
    <property type="project" value="UniProtKB-EC"/>
</dbReference>
<dbReference type="Pfam" id="PF09179">
    <property type="entry name" value="TilS"/>
    <property type="match status" value="1"/>
</dbReference>
<name>A0A918VJJ4_9GAMM</name>
<feature type="binding site" evidence="8">
    <location>
        <begin position="29"/>
        <end position="34"/>
    </location>
    <ligand>
        <name>ATP</name>
        <dbReference type="ChEBI" id="CHEBI:30616"/>
    </ligand>
</feature>
<evidence type="ECO:0000256" key="3">
    <source>
        <dbReference type="ARBA" id="ARBA00022598"/>
    </source>
</evidence>
<dbReference type="NCBIfam" id="TIGR02433">
    <property type="entry name" value="lysidine_TilS_C"/>
    <property type="match status" value="1"/>
</dbReference>
<evidence type="ECO:0000259" key="10">
    <source>
        <dbReference type="Pfam" id="PF09179"/>
    </source>
</evidence>
<comment type="function">
    <text evidence="8">Ligates lysine onto the cytidine present at position 34 of the AUA codon-specific tRNA(Ile) that contains the anticodon CAU, in an ATP-dependent manner. Cytidine is converted to lysidine, thus changing the amino acid specificity of the tRNA from methionine to isoleucine.</text>
</comment>
<evidence type="ECO:0000256" key="1">
    <source>
        <dbReference type="ARBA" id="ARBA00004496"/>
    </source>
</evidence>
<keyword evidence="5 8" id="KW-0547">Nucleotide-binding</keyword>
<dbReference type="Pfam" id="PF11734">
    <property type="entry name" value="TilS_C"/>
    <property type="match status" value="1"/>
</dbReference>
<evidence type="ECO:0000259" key="11">
    <source>
        <dbReference type="Pfam" id="PF11734"/>
    </source>
</evidence>
<dbReference type="EMBL" id="BMXA01000001">
    <property type="protein sequence ID" value="GHA01001.1"/>
    <property type="molecule type" value="Genomic_DNA"/>
</dbReference>
<dbReference type="GO" id="GO:0006400">
    <property type="term" value="P:tRNA modification"/>
    <property type="evidence" value="ECO:0007669"/>
    <property type="project" value="UniProtKB-UniRule"/>
</dbReference>
<dbReference type="GO" id="GO:0005737">
    <property type="term" value="C:cytoplasm"/>
    <property type="evidence" value="ECO:0007669"/>
    <property type="project" value="UniProtKB-SubCell"/>
</dbReference>
<dbReference type="SUPFAM" id="SSF52402">
    <property type="entry name" value="Adenine nucleotide alpha hydrolases-like"/>
    <property type="match status" value="1"/>
</dbReference>
<dbReference type="NCBIfam" id="TIGR02432">
    <property type="entry name" value="lysidine_TilS_N"/>
    <property type="match status" value="1"/>
</dbReference>
<sequence>MAISIEKFEQEVFDNLGLMRSNHFFVAFSGGIDSTALLYLMHQLQSHAGFELTALHVNHNLQKDAGRWADHCAATCQLLGIEYRQTELELENKSELAARNARYKWFSQQLNRNSVLLTAHHQQDRAETFLFNLMRGAGSAGLSSMRSVRPFQGAKLARPLLPFTKDDLYQVAHESGLQWVDDPSNRTNDYSRNTIRNQIIPALTEFRPDAVQNITRAAANLQQENELLRELAICDLVEVREHPKHPVDKSYALCVADMAHLSPARQANVLRFWLKSLNLHTPSRRFLKQLVDAVAVPPPSTAVLQEGGQQFRFHYGFMYVMPALEKTPPFGVVDWRNVAQPIDIYQSSVRVDATQKLLSLIHSESQAQLRLAERAHIENPKALQGHSLNLKKWMNELGIPPWRRQTLPLLTLKKSRKDFVLGPVDLQAHNDWVSIESPLH</sequence>
<dbReference type="CDD" id="cd01992">
    <property type="entry name" value="TilS_N"/>
    <property type="match status" value="1"/>
</dbReference>
<dbReference type="AlphaFoldDB" id="A0A918VJJ4"/>
<dbReference type="InterPro" id="IPR015262">
    <property type="entry name" value="tRNA_Ile_lys_synt_subst-bd"/>
</dbReference>
<evidence type="ECO:0000256" key="7">
    <source>
        <dbReference type="ARBA" id="ARBA00048539"/>
    </source>
</evidence>
<dbReference type="HAMAP" id="MF_01161">
    <property type="entry name" value="tRNA_Ile_lys_synt"/>
    <property type="match status" value="1"/>
</dbReference>
<dbReference type="RefSeq" id="WP_189398664.1">
    <property type="nucleotide sequence ID" value="NZ_BMXA01000001.1"/>
</dbReference>
<comment type="subcellular location">
    <subcellularLocation>
        <location evidence="1 8">Cytoplasm</location>
    </subcellularLocation>
</comment>
<dbReference type="EC" id="6.3.4.19" evidence="8"/>
<feature type="domain" description="tRNA(Ile)-lysidine/2-thiocytidine synthase N-terminal" evidence="9">
    <location>
        <begin position="24"/>
        <end position="198"/>
    </location>
</feature>
<reference evidence="12" key="2">
    <citation type="submission" date="2020-09" db="EMBL/GenBank/DDBJ databases">
        <authorList>
            <person name="Sun Q."/>
            <person name="Kim S."/>
        </authorList>
    </citation>
    <scope>NUCLEOTIDE SEQUENCE</scope>
    <source>
        <strain evidence="12">KCTC 12711</strain>
    </source>
</reference>
<comment type="domain">
    <text evidence="8">The N-terminal region contains the highly conserved SGGXDS motif, predicted to be a P-loop motif involved in ATP binding.</text>
</comment>
<gene>
    <name evidence="8 12" type="primary">tilS</name>
    <name evidence="12" type="ORF">GCM10008090_07600</name>
</gene>
<dbReference type="SUPFAM" id="SSF56037">
    <property type="entry name" value="PheT/TilS domain"/>
    <property type="match status" value="1"/>
</dbReference>
<keyword evidence="3 8" id="KW-0436">Ligase</keyword>
<accession>A0A918VJJ4</accession>
<organism evidence="12 13">
    <name type="scientific">Arenicella chitinivorans</name>
    <dbReference type="NCBI Taxonomy" id="1329800"/>
    <lineage>
        <taxon>Bacteria</taxon>
        <taxon>Pseudomonadati</taxon>
        <taxon>Pseudomonadota</taxon>
        <taxon>Gammaproteobacteria</taxon>
        <taxon>Arenicellales</taxon>
        <taxon>Arenicellaceae</taxon>
        <taxon>Arenicella</taxon>
    </lineage>
</organism>
<evidence type="ECO:0000256" key="8">
    <source>
        <dbReference type="HAMAP-Rule" id="MF_01161"/>
    </source>
</evidence>
<dbReference type="PANTHER" id="PTHR43033">
    <property type="entry name" value="TRNA(ILE)-LYSIDINE SYNTHASE-RELATED"/>
    <property type="match status" value="1"/>
</dbReference>
<evidence type="ECO:0000259" key="9">
    <source>
        <dbReference type="Pfam" id="PF01171"/>
    </source>
</evidence>
<comment type="similarity">
    <text evidence="8">Belongs to the tRNA(Ile)-lysidine synthase family.</text>
</comment>
<reference evidence="12" key="1">
    <citation type="journal article" date="2014" name="Int. J. Syst. Evol. Microbiol.">
        <title>Complete genome sequence of Corynebacterium casei LMG S-19264T (=DSM 44701T), isolated from a smear-ripened cheese.</title>
        <authorList>
            <consortium name="US DOE Joint Genome Institute (JGI-PGF)"/>
            <person name="Walter F."/>
            <person name="Albersmeier A."/>
            <person name="Kalinowski J."/>
            <person name="Ruckert C."/>
        </authorList>
    </citation>
    <scope>NUCLEOTIDE SEQUENCE</scope>
    <source>
        <strain evidence="12">KCTC 12711</strain>
    </source>
</reference>
<evidence type="ECO:0000256" key="5">
    <source>
        <dbReference type="ARBA" id="ARBA00022741"/>
    </source>
</evidence>
<dbReference type="Proteomes" id="UP000614811">
    <property type="component" value="Unassembled WGS sequence"/>
</dbReference>
<evidence type="ECO:0000313" key="12">
    <source>
        <dbReference type="EMBL" id="GHA01001.1"/>
    </source>
</evidence>
<keyword evidence="4 8" id="KW-0819">tRNA processing</keyword>
<keyword evidence="2 8" id="KW-0963">Cytoplasm</keyword>
<evidence type="ECO:0000313" key="13">
    <source>
        <dbReference type="Proteomes" id="UP000614811"/>
    </source>
</evidence>
<feature type="domain" description="tRNA(Ile)-lysidine synthase substrate-binding" evidence="10">
    <location>
        <begin position="253"/>
        <end position="316"/>
    </location>
</feature>
<feature type="domain" description="Lysidine-tRNA(Ile) synthetase C-terminal" evidence="11">
    <location>
        <begin position="384"/>
        <end position="412"/>
    </location>
</feature>
<keyword evidence="6 8" id="KW-0067">ATP-binding</keyword>
<dbReference type="Gene3D" id="3.40.50.620">
    <property type="entry name" value="HUPs"/>
    <property type="match status" value="1"/>
</dbReference>
<dbReference type="Pfam" id="PF01171">
    <property type="entry name" value="ATP_bind_3"/>
    <property type="match status" value="1"/>
</dbReference>
<dbReference type="InterPro" id="IPR012094">
    <property type="entry name" value="tRNA_Ile_lys_synt"/>
</dbReference>